<dbReference type="GlyGen" id="A0A8M2B4W5">
    <property type="glycosylation" value="1 site"/>
</dbReference>
<dbReference type="RefSeq" id="XP_005158129.1">
    <property type="nucleotide sequence ID" value="XM_005158072.5"/>
</dbReference>
<dbReference type="AlphaFoldDB" id="A0A8M2B4W5"/>
<dbReference type="AGR" id="ZFIN:ZDB-GENE-100922-265"/>
<dbReference type="InterPro" id="IPR013087">
    <property type="entry name" value="Znf_C2H2_type"/>
</dbReference>
<protein>
    <submittedName>
        <fullName evidence="7">Zinc finger protein 804B isoform X1</fullName>
    </submittedName>
</protein>
<name>A0A8M2B4W5_DANRE</name>
<feature type="compositionally biased region" description="Basic and acidic residues" evidence="4">
    <location>
        <begin position="126"/>
        <end position="149"/>
    </location>
</feature>
<dbReference type="InterPro" id="IPR052445">
    <property type="entry name" value="ZnF-G_patch_domain"/>
</dbReference>
<dbReference type="GO" id="GO:0005634">
    <property type="term" value="C:nucleus"/>
    <property type="evidence" value="ECO:0000318"/>
    <property type="project" value="GO_Central"/>
</dbReference>
<dbReference type="SUPFAM" id="SSF57667">
    <property type="entry name" value="beta-beta-alpha zinc fingers"/>
    <property type="match status" value="1"/>
</dbReference>
<evidence type="ECO:0000256" key="3">
    <source>
        <dbReference type="ARBA" id="ARBA00022833"/>
    </source>
</evidence>
<evidence type="ECO:0000256" key="1">
    <source>
        <dbReference type="ARBA" id="ARBA00022723"/>
    </source>
</evidence>
<keyword evidence="6" id="KW-1185">Reference proteome</keyword>
<feature type="compositionally biased region" description="Polar residues" evidence="4">
    <location>
        <begin position="872"/>
        <end position="882"/>
    </location>
</feature>
<organism evidence="6 7">
    <name type="scientific">Danio rerio</name>
    <name type="common">Zebrafish</name>
    <name type="synonym">Brachydanio rerio</name>
    <dbReference type="NCBI Taxonomy" id="7955"/>
    <lineage>
        <taxon>Eukaryota</taxon>
        <taxon>Metazoa</taxon>
        <taxon>Chordata</taxon>
        <taxon>Craniata</taxon>
        <taxon>Vertebrata</taxon>
        <taxon>Euteleostomi</taxon>
        <taxon>Actinopterygii</taxon>
        <taxon>Neopterygii</taxon>
        <taxon>Teleostei</taxon>
        <taxon>Ostariophysi</taxon>
        <taxon>Cypriniformes</taxon>
        <taxon>Danionidae</taxon>
        <taxon>Danioninae</taxon>
        <taxon>Danio</taxon>
    </lineage>
</organism>
<feature type="compositionally biased region" description="Basic residues" evidence="4">
    <location>
        <begin position="515"/>
        <end position="531"/>
    </location>
</feature>
<feature type="compositionally biased region" description="Polar residues" evidence="4">
    <location>
        <begin position="164"/>
        <end position="178"/>
    </location>
</feature>
<feature type="compositionally biased region" description="Basic and acidic residues" evidence="4">
    <location>
        <begin position="825"/>
        <end position="845"/>
    </location>
</feature>
<dbReference type="KEGG" id="dre:101884580"/>
<dbReference type="InterPro" id="IPR036236">
    <property type="entry name" value="Znf_C2H2_sf"/>
</dbReference>
<feature type="compositionally biased region" description="Basic residues" evidence="4">
    <location>
        <begin position="575"/>
        <end position="585"/>
    </location>
</feature>
<dbReference type="ZFIN" id="ZDB-GENE-100922-265">
    <property type="gene designation" value="znf804b"/>
</dbReference>
<reference evidence="7" key="1">
    <citation type="submission" date="2025-08" db="UniProtKB">
        <authorList>
            <consortium name="RefSeq"/>
        </authorList>
    </citation>
    <scope>IDENTIFICATION</scope>
    <source>
        <strain evidence="7">Tuebingen</strain>
        <tissue evidence="7">Fibroblasts and whole tissue</tissue>
    </source>
</reference>
<evidence type="ECO:0000256" key="4">
    <source>
        <dbReference type="SAM" id="MobiDB-lite"/>
    </source>
</evidence>
<dbReference type="GO" id="GO:0008270">
    <property type="term" value="F:zinc ion binding"/>
    <property type="evidence" value="ECO:0007669"/>
    <property type="project" value="UniProtKB-KW"/>
</dbReference>
<dbReference type="Proteomes" id="UP000000437">
    <property type="component" value="Chromosome 16"/>
</dbReference>
<dbReference type="GeneID" id="101884580"/>
<feature type="compositionally biased region" description="Basic and acidic residues" evidence="4">
    <location>
        <begin position="336"/>
        <end position="350"/>
    </location>
</feature>
<dbReference type="OrthoDB" id="4822at2759"/>
<keyword evidence="1" id="KW-0479">Metal-binding</keyword>
<feature type="compositionally biased region" description="Polar residues" evidence="4">
    <location>
        <begin position="558"/>
        <end position="571"/>
    </location>
</feature>
<feature type="region of interest" description="Disordered" evidence="4">
    <location>
        <begin position="556"/>
        <end position="603"/>
    </location>
</feature>
<feature type="region of interest" description="Disordered" evidence="4">
    <location>
        <begin position="825"/>
        <end position="920"/>
    </location>
</feature>
<dbReference type="CTD" id="219578"/>
<feature type="domain" description="C2H2-type" evidence="5">
    <location>
        <begin position="60"/>
        <end position="82"/>
    </location>
</feature>
<feature type="region of interest" description="Disordered" evidence="4">
    <location>
        <begin position="263"/>
        <end position="355"/>
    </location>
</feature>
<dbReference type="PROSITE" id="PS00028">
    <property type="entry name" value="ZINC_FINGER_C2H2_1"/>
    <property type="match status" value="1"/>
</dbReference>
<feature type="compositionally biased region" description="Basic and acidic residues" evidence="4">
    <location>
        <begin position="885"/>
        <end position="895"/>
    </location>
</feature>
<evidence type="ECO:0000256" key="2">
    <source>
        <dbReference type="ARBA" id="ARBA00022771"/>
    </source>
</evidence>
<feature type="region of interest" description="Disordered" evidence="4">
    <location>
        <begin position="499"/>
        <end position="532"/>
    </location>
</feature>
<keyword evidence="2" id="KW-0863">Zinc-finger</keyword>
<evidence type="ECO:0000313" key="8">
    <source>
        <dbReference type="ZFIN" id="ZDB-GENE-100922-265"/>
    </source>
</evidence>
<feature type="compositionally biased region" description="Low complexity" evidence="4">
    <location>
        <begin position="853"/>
        <end position="871"/>
    </location>
</feature>
<proteinExistence type="predicted"/>
<dbReference type="PANTHER" id="PTHR17614">
    <property type="entry name" value="ZINC FINGER-CONTAINING"/>
    <property type="match status" value="1"/>
</dbReference>
<dbReference type="PANTHER" id="PTHR17614:SF12">
    <property type="entry name" value="ZINC FINGER PROTEIN 804B"/>
    <property type="match status" value="1"/>
</dbReference>
<evidence type="ECO:0000313" key="6">
    <source>
        <dbReference type="Proteomes" id="UP000000437"/>
    </source>
</evidence>
<accession>A0A8M2B4W5</accession>
<gene>
    <name evidence="7 8" type="primary">znf804b</name>
</gene>
<feature type="region of interest" description="Disordered" evidence="4">
    <location>
        <begin position="122"/>
        <end position="178"/>
    </location>
</feature>
<feature type="compositionally biased region" description="Basic and acidic residues" evidence="4">
    <location>
        <begin position="586"/>
        <end position="601"/>
    </location>
</feature>
<evidence type="ECO:0000313" key="7">
    <source>
        <dbReference type="RefSeq" id="XP_005158129.1"/>
    </source>
</evidence>
<keyword evidence="3" id="KW-0862">Zinc</keyword>
<sequence>MACYYLVISSTHLSNGHYRSIKGVFRGPLCKSTGGESSDYAKKEKAIAKALGDLKANFYCELCDKQYHKYQEFDNHINSYDHAHKQRLKELKQREFARNVSSKSWKDEKKQKRALKRLHQLAQLKQQRDSSDDKKGLKLRSTNKDKDQVKIPSAGSSKFDRKPTTSLVQNSTPISTNVSLKGLSSTRIPTLQQACHEKHPLLTKPSASHRSPRAGVSFCFSRRAQLKLDSCASVFSDGLDEASDYQELQRHRHRLALEALWSCSSSPRTPSNDDHDLSHDPPTLDWVDGDSQTLQMEAQEKHVESNDFEANYSTSEPEKLGCPDTQSPGADWKPAGSEDRLLDGGQRPRAEGAYGGSEERECLKCPSLTVYTDGQGTMAHSQLQIQKDSHHYTQRSSEEPIMQNGRDCEPEKETVEYKIQRVCKDDNTGSFLNVLSKDGNVTKWPFELVQFTSEEPRVSFSCNPLCCYLKHKKGKHKSTKAEEVNLDAVDKLAVQNDRAGPQTQNVPGDKLGILKPKKPKHRRKEKRRRRKLDAVRIRQAGCAFKTCSQTEAGGHFEFQSTPTDTSQNKQVCTERRHKLGKRKRSVRDETSNESDTPEHSLKSIVVSSLSAPARKKKKCQTMRGLVSALRLVRRRPLPYSAHNSTGREDNYRWYDNAYESKRDAASTPTSDKSGSWGGLSDMTSDGEWPVYHMGRCSTSPRSNYLYPLRKEHSQPRSYFRGSSNNVPHYSCSPCRDFEDTGESWDYADSYIYNKQRNSTICNGPDQHERYGIRRHKPFFENHKHREHRIQHAGRQFFYRVFDSPEPQEDDRDWWYNDRLSPVGRRHQEREEFQWSSPERSEDRWYNKPVPIRSPSSSSSTSISDLSGDWSSNCQIKPSPTRQSQKHSELPSERLVKTKSSLSPLRKRSHLPPLATSNHCTQSNSLNIGVVKEDVTHKINTIAADPLVEKDSKLKKGHFLSLPLIGKLPSIKNGARKRGINKDAGASISSLVQTTSTPLSNPQVMPHIGIKNPECLQDRNGQNPSEAHTCLETTNENRSKEFCATLASDSNNIQKHTVRGQADHPEIAGIHCSKRTTPPLSEQPITFTDDEIEKYRLLQLQAQQHMQQQHLQEQASEEMTLPIPAPKPLNQTALSACMPYSILQPSSPTSSIIPHPSPVTLLPTIHHSLSLPHFAPSIPAAFFPAPPATVLAAQPLQLIPASSLHPVHPHHHVSGLTLHPLPPTSLLPAMLSPMPMAAAAAAAVAAASTLQIHPLLHPLFHSQDLQRHPGPTS</sequence>
<evidence type="ECO:0000259" key="5">
    <source>
        <dbReference type="PROSITE" id="PS00028"/>
    </source>
</evidence>